<evidence type="ECO:0000313" key="2">
    <source>
        <dbReference type="EMBL" id="KZT10500.1"/>
    </source>
</evidence>
<name>A0A165GL31_9APHY</name>
<dbReference type="AlphaFoldDB" id="A0A165GL31"/>
<accession>A0A165GL31</accession>
<reference evidence="2 3" key="1">
    <citation type="journal article" date="2016" name="Mol. Biol. Evol.">
        <title>Comparative Genomics of Early-Diverging Mushroom-Forming Fungi Provides Insights into the Origins of Lignocellulose Decay Capabilities.</title>
        <authorList>
            <person name="Nagy L.G."/>
            <person name="Riley R."/>
            <person name="Tritt A."/>
            <person name="Adam C."/>
            <person name="Daum C."/>
            <person name="Floudas D."/>
            <person name="Sun H."/>
            <person name="Yadav J.S."/>
            <person name="Pangilinan J."/>
            <person name="Larsson K.H."/>
            <person name="Matsuura K."/>
            <person name="Barry K."/>
            <person name="Labutti K."/>
            <person name="Kuo R."/>
            <person name="Ohm R.A."/>
            <person name="Bhattacharya S.S."/>
            <person name="Shirouzu T."/>
            <person name="Yoshinaga Y."/>
            <person name="Martin F.M."/>
            <person name="Grigoriev I.V."/>
            <person name="Hibbett D.S."/>
        </authorList>
    </citation>
    <scope>NUCLEOTIDE SEQUENCE [LARGE SCALE GENOMIC DNA]</scope>
    <source>
        <strain evidence="2 3">93-53</strain>
    </source>
</reference>
<protein>
    <submittedName>
        <fullName evidence="2">Uncharacterized protein</fullName>
    </submittedName>
</protein>
<dbReference type="GeneID" id="63825119"/>
<evidence type="ECO:0000313" key="3">
    <source>
        <dbReference type="Proteomes" id="UP000076871"/>
    </source>
</evidence>
<dbReference type="RefSeq" id="XP_040768240.1">
    <property type="nucleotide sequence ID" value="XM_040908090.1"/>
</dbReference>
<feature type="region of interest" description="Disordered" evidence="1">
    <location>
        <begin position="1"/>
        <end position="63"/>
    </location>
</feature>
<keyword evidence="3" id="KW-1185">Reference proteome</keyword>
<dbReference type="Proteomes" id="UP000076871">
    <property type="component" value="Unassembled WGS sequence"/>
</dbReference>
<proteinExistence type="predicted"/>
<dbReference type="InParanoid" id="A0A165GL31"/>
<gene>
    <name evidence="2" type="ORF">LAESUDRAFT_721875</name>
</gene>
<feature type="compositionally biased region" description="Low complexity" evidence="1">
    <location>
        <begin position="7"/>
        <end position="21"/>
    </location>
</feature>
<evidence type="ECO:0000256" key="1">
    <source>
        <dbReference type="SAM" id="MobiDB-lite"/>
    </source>
</evidence>
<dbReference type="EMBL" id="KV427609">
    <property type="protein sequence ID" value="KZT10500.1"/>
    <property type="molecule type" value="Genomic_DNA"/>
</dbReference>
<organism evidence="2 3">
    <name type="scientific">Laetiporus sulphureus 93-53</name>
    <dbReference type="NCBI Taxonomy" id="1314785"/>
    <lineage>
        <taxon>Eukaryota</taxon>
        <taxon>Fungi</taxon>
        <taxon>Dikarya</taxon>
        <taxon>Basidiomycota</taxon>
        <taxon>Agaricomycotina</taxon>
        <taxon>Agaricomycetes</taxon>
        <taxon>Polyporales</taxon>
        <taxon>Laetiporus</taxon>
    </lineage>
</organism>
<dbReference type="OrthoDB" id="3247268at2759"/>
<sequence>MSNEAESSLPKLSLHLPSSVSETENWDRTSEIRGNFELSNAGTLGDAGEGGVARTGLPEAGAGKRTLPELLRLHAEKGKDVMFSPTEVRSLAEVLGKWINSGPSPYESEDDFFKRLDSESASAFKRVSPSTHTASD</sequence>